<reference evidence="2 3" key="1">
    <citation type="journal article" date="2019" name="Int. J. Syst. Evol. Microbiol.">
        <title>The Global Catalogue of Microorganisms (GCM) 10K type strain sequencing project: providing services to taxonomists for standard genome sequencing and annotation.</title>
        <authorList>
            <consortium name="The Broad Institute Genomics Platform"/>
            <consortium name="The Broad Institute Genome Sequencing Center for Infectious Disease"/>
            <person name="Wu L."/>
            <person name="Ma J."/>
        </authorList>
    </citation>
    <scope>NUCLEOTIDE SEQUENCE [LARGE SCALE GENOMIC DNA]</scope>
    <source>
        <strain evidence="2 3">JCM 9933</strain>
    </source>
</reference>
<sequence>MIKLFMTLVRGRAAEAAEAVADHNALPLLDQQIRDAAAALGRARRALALAMAQEAQEAPRLEEAAKRIADLEDRARQALAAGREDLATEAAEAIAGLEAEQAARRTAQGMFAAEAARLRRIVADADARLAELDRGRRLARAAHAVRGMHEDRLGTAPLHEATLAEAEATLARLRARQAEDAAAQEALDGLEAERRPASVAEKLAEAGFGRPVRPTAADVLARLRASAAGTAAPTR</sequence>
<dbReference type="Proteomes" id="UP001501588">
    <property type="component" value="Unassembled WGS sequence"/>
</dbReference>
<protein>
    <submittedName>
        <fullName evidence="2">PspA/IM30 family protein</fullName>
    </submittedName>
</protein>
<comment type="caution">
    <text evidence="2">The sequence shown here is derived from an EMBL/GenBank/DDBJ whole genome shotgun (WGS) entry which is preliminary data.</text>
</comment>
<comment type="similarity">
    <text evidence="1">Belongs to the PspA/Vipp/IM30 family.</text>
</comment>
<dbReference type="Pfam" id="PF04012">
    <property type="entry name" value="PspA_IM30"/>
    <property type="match status" value="1"/>
</dbReference>
<accession>A0ABN1EW96</accession>
<organism evidence="2 3">
    <name type="scientific">Craurococcus roseus</name>
    <dbReference type="NCBI Taxonomy" id="77585"/>
    <lineage>
        <taxon>Bacteria</taxon>
        <taxon>Pseudomonadati</taxon>
        <taxon>Pseudomonadota</taxon>
        <taxon>Alphaproteobacteria</taxon>
        <taxon>Acetobacterales</taxon>
        <taxon>Acetobacteraceae</taxon>
        <taxon>Craurococcus</taxon>
    </lineage>
</organism>
<gene>
    <name evidence="2" type="ORF">GCM10009416_12330</name>
</gene>
<evidence type="ECO:0000313" key="2">
    <source>
        <dbReference type="EMBL" id="GAA0575233.1"/>
    </source>
</evidence>
<name>A0ABN1EW96_9PROT</name>
<dbReference type="EMBL" id="BAAAFZ010000011">
    <property type="protein sequence ID" value="GAA0575233.1"/>
    <property type="molecule type" value="Genomic_DNA"/>
</dbReference>
<dbReference type="RefSeq" id="WP_343894305.1">
    <property type="nucleotide sequence ID" value="NZ_BAAAFZ010000011.1"/>
</dbReference>
<evidence type="ECO:0000313" key="3">
    <source>
        <dbReference type="Proteomes" id="UP001501588"/>
    </source>
</evidence>
<dbReference type="PANTHER" id="PTHR31088">
    <property type="entry name" value="MEMBRANE-ASSOCIATED PROTEIN VIPP1, CHLOROPLASTIC"/>
    <property type="match status" value="1"/>
</dbReference>
<evidence type="ECO:0000256" key="1">
    <source>
        <dbReference type="ARBA" id="ARBA00043985"/>
    </source>
</evidence>
<dbReference type="PANTHER" id="PTHR31088:SF9">
    <property type="entry name" value="PHAGE SHOCK PROTEIN A"/>
    <property type="match status" value="1"/>
</dbReference>
<proteinExistence type="inferred from homology"/>
<keyword evidence="3" id="KW-1185">Reference proteome</keyword>
<dbReference type="InterPro" id="IPR007157">
    <property type="entry name" value="PspA_VIPP1"/>
</dbReference>